<feature type="non-terminal residue" evidence="1">
    <location>
        <position position="1"/>
    </location>
</feature>
<accession>A0A095CFP2</accession>
<dbReference type="InterPro" id="IPR026720">
    <property type="entry name" value="CFAP91"/>
</dbReference>
<reference evidence="1" key="1">
    <citation type="journal article" date="2012" name="Nat. Genet.">
        <title>Whole-genome sequence of Schistosoma haematobium.</title>
        <authorList>
            <person name="Young N.D."/>
            <person name="Jex A.R."/>
            <person name="Li B."/>
            <person name="Liu S."/>
            <person name="Yang L."/>
            <person name="Xiong Z."/>
            <person name="Li Y."/>
            <person name="Cantacessi C."/>
            <person name="Hall R.S."/>
            <person name="Xu X."/>
            <person name="Chen F."/>
            <person name="Wu X."/>
            <person name="Zerlotini A."/>
            <person name="Oliveira G."/>
            <person name="Hofmann A."/>
            <person name="Zhang G."/>
            <person name="Fang X."/>
            <person name="Kang Y."/>
            <person name="Campbell B.E."/>
            <person name="Loukas A."/>
            <person name="Ranganathan S."/>
            <person name="Rollinson D."/>
            <person name="Rinaldi G."/>
            <person name="Brindley P.J."/>
            <person name="Yang H."/>
            <person name="Wang J."/>
            <person name="Wang J."/>
            <person name="Gasser R.B."/>
        </authorList>
    </citation>
    <scope>NUCLEOTIDE SEQUENCE [LARGE SCALE GENOMIC DNA]</scope>
</reference>
<proteinExistence type="predicted"/>
<dbReference type="STRING" id="6185.A0A095CFP2"/>
<dbReference type="PANTHER" id="PTHR22455:SF10">
    <property type="entry name" value="CILIA- AND FLAGELLA-ASSOCIATED PROTEIN 91"/>
    <property type="match status" value="1"/>
</dbReference>
<dbReference type="EMBL" id="KL252063">
    <property type="protein sequence ID" value="KGB41718.1"/>
    <property type="molecule type" value="Genomic_DNA"/>
</dbReference>
<dbReference type="PANTHER" id="PTHR22455">
    <property type="entry name" value="CILIA- AND FLAGELLA-ASSOCIATED PROTEIN 91"/>
    <property type="match status" value="1"/>
</dbReference>
<protein>
    <submittedName>
        <fullName evidence="1">Protein MAATS1</fullName>
    </submittedName>
</protein>
<gene>
    <name evidence="1" type="ORF">MS3_10262</name>
</gene>
<sequence length="197" mass="23646">VRLNVIVQLLRRREQRKQEVISRRLDQKWSESCAQNETKCRAIKYRYIGELRKLLKLRLAAKENKFKRDMIMDYAKPSSQVFAPLTRLGVFPDRSSERYVVKNIYSSRYEGLLTLEARLPRFAFQPRIRLQQPKLHTKDGFLKRKYRHQKELAELHDYLQKPSVSERNTALRKPRFLQKIEKPMPRPITSDYITIKS</sequence>
<feature type="non-terminal residue" evidence="1">
    <location>
        <position position="197"/>
    </location>
</feature>
<evidence type="ECO:0000313" key="1">
    <source>
        <dbReference type="EMBL" id="KGB41718.1"/>
    </source>
</evidence>
<organism evidence="1">
    <name type="scientific">Schistosoma haematobium</name>
    <name type="common">Blood fluke</name>
    <dbReference type="NCBI Taxonomy" id="6185"/>
    <lineage>
        <taxon>Eukaryota</taxon>
        <taxon>Metazoa</taxon>
        <taxon>Spiralia</taxon>
        <taxon>Lophotrochozoa</taxon>
        <taxon>Platyhelminthes</taxon>
        <taxon>Trematoda</taxon>
        <taxon>Digenea</taxon>
        <taxon>Strigeidida</taxon>
        <taxon>Schistosomatoidea</taxon>
        <taxon>Schistosomatidae</taxon>
        <taxon>Schistosoma</taxon>
    </lineage>
</organism>
<dbReference type="AlphaFoldDB" id="A0A095CFP2"/>
<name>A0A095CFP2_SCHHA</name>